<keyword evidence="2" id="KW-1185">Reference proteome</keyword>
<gene>
    <name evidence="1" type="ORF">Ahu01nite_009780</name>
</gene>
<accession>A0ABQ3ZH27</accession>
<organism evidence="1 2">
    <name type="scientific">Winogradskya humida</name>
    <dbReference type="NCBI Taxonomy" id="113566"/>
    <lineage>
        <taxon>Bacteria</taxon>
        <taxon>Bacillati</taxon>
        <taxon>Actinomycetota</taxon>
        <taxon>Actinomycetes</taxon>
        <taxon>Micromonosporales</taxon>
        <taxon>Micromonosporaceae</taxon>
        <taxon>Winogradskya</taxon>
    </lineage>
</organism>
<name>A0ABQ3ZH27_9ACTN</name>
<evidence type="ECO:0000313" key="2">
    <source>
        <dbReference type="Proteomes" id="UP000603200"/>
    </source>
</evidence>
<dbReference type="EMBL" id="BOMN01000013">
    <property type="protein sequence ID" value="GIE17876.1"/>
    <property type="molecule type" value="Genomic_DNA"/>
</dbReference>
<dbReference type="Proteomes" id="UP000603200">
    <property type="component" value="Unassembled WGS sequence"/>
</dbReference>
<dbReference type="RefSeq" id="WP_203835158.1">
    <property type="nucleotide sequence ID" value="NZ_BAAATV010000004.1"/>
</dbReference>
<proteinExistence type="predicted"/>
<evidence type="ECO:0000313" key="1">
    <source>
        <dbReference type="EMBL" id="GIE17876.1"/>
    </source>
</evidence>
<protein>
    <submittedName>
        <fullName evidence="1">Uncharacterized protein</fullName>
    </submittedName>
</protein>
<reference evidence="1 2" key="1">
    <citation type="submission" date="2021-01" db="EMBL/GenBank/DDBJ databases">
        <title>Whole genome shotgun sequence of Actinoplanes humidus NBRC 14915.</title>
        <authorList>
            <person name="Komaki H."/>
            <person name="Tamura T."/>
        </authorList>
    </citation>
    <scope>NUCLEOTIDE SEQUENCE [LARGE SCALE GENOMIC DNA]</scope>
    <source>
        <strain evidence="1 2">NBRC 14915</strain>
    </source>
</reference>
<comment type="caution">
    <text evidence="1">The sequence shown here is derived from an EMBL/GenBank/DDBJ whole genome shotgun (WGS) entry which is preliminary data.</text>
</comment>
<sequence>MTIKKSRGVWRGDSFADLETYVREFRAGGYPVGQVKEVVCRQCGGTSFAVSVDDEDGCAVTACLACRVEAPVADSADHLDDADIGECACPCGGETFAVAVGFAMTDDEEVRWISVGLRCLTDGTLGVYADWKIDYEPSAHLLAGV</sequence>